<dbReference type="PANTHER" id="PTHR47505">
    <property type="entry name" value="DNA UTILIZATION PROTEIN YHGH"/>
    <property type="match status" value="1"/>
</dbReference>
<feature type="domain" description="Phosphoribosyltransferase" evidence="2">
    <location>
        <begin position="209"/>
        <end position="254"/>
    </location>
</feature>
<dbReference type="CDD" id="cd06223">
    <property type="entry name" value="PRTases_typeI"/>
    <property type="match status" value="1"/>
</dbReference>
<dbReference type="InterPro" id="IPR000836">
    <property type="entry name" value="PRTase_dom"/>
</dbReference>
<keyword evidence="4" id="KW-1185">Reference proteome</keyword>
<gene>
    <name evidence="3" type="ORF">ACFQ1T_05710</name>
</gene>
<evidence type="ECO:0000313" key="4">
    <source>
        <dbReference type="Proteomes" id="UP001597106"/>
    </source>
</evidence>
<dbReference type="Pfam" id="PF00156">
    <property type="entry name" value="Pribosyltran"/>
    <property type="match status" value="1"/>
</dbReference>
<accession>A0ABW3GF59</accession>
<evidence type="ECO:0000256" key="1">
    <source>
        <dbReference type="ARBA" id="ARBA00008007"/>
    </source>
</evidence>
<comment type="caution">
    <text evidence="3">The sequence shown here is derived from an EMBL/GenBank/DDBJ whole genome shotgun (WGS) entry which is preliminary data.</text>
</comment>
<dbReference type="RefSeq" id="WP_379074710.1">
    <property type="nucleotide sequence ID" value="NZ_JBHTJW010000002.1"/>
</dbReference>
<dbReference type="PANTHER" id="PTHR47505:SF1">
    <property type="entry name" value="DNA UTILIZATION PROTEIN YHGH"/>
    <property type="match status" value="1"/>
</dbReference>
<name>A0ABW3GF59_9PROT</name>
<dbReference type="SUPFAM" id="SSF53271">
    <property type="entry name" value="PRTase-like"/>
    <property type="match status" value="1"/>
</dbReference>
<dbReference type="EMBL" id="JBHTJW010000002">
    <property type="protein sequence ID" value="MFD0929271.1"/>
    <property type="molecule type" value="Genomic_DNA"/>
</dbReference>
<reference evidence="4" key="1">
    <citation type="journal article" date="2019" name="Int. J. Syst. Evol. Microbiol.">
        <title>The Global Catalogue of Microorganisms (GCM) 10K type strain sequencing project: providing services to taxonomists for standard genome sequencing and annotation.</title>
        <authorList>
            <consortium name="The Broad Institute Genomics Platform"/>
            <consortium name="The Broad Institute Genome Sequencing Center for Infectious Disease"/>
            <person name="Wu L."/>
            <person name="Ma J."/>
        </authorList>
    </citation>
    <scope>NUCLEOTIDE SEQUENCE [LARGE SCALE GENOMIC DNA]</scope>
    <source>
        <strain evidence="4">CCUG 59685</strain>
    </source>
</reference>
<dbReference type="InterPro" id="IPR051910">
    <property type="entry name" value="ComF/GntX_DNA_util-trans"/>
</dbReference>
<evidence type="ECO:0000259" key="2">
    <source>
        <dbReference type="Pfam" id="PF00156"/>
    </source>
</evidence>
<dbReference type="InterPro" id="IPR029057">
    <property type="entry name" value="PRTase-like"/>
</dbReference>
<dbReference type="Proteomes" id="UP001597106">
    <property type="component" value="Unassembled WGS sequence"/>
</dbReference>
<organism evidence="3 4">
    <name type="scientific">Methylophilus glucosoxydans</name>
    <dbReference type="NCBI Taxonomy" id="752553"/>
    <lineage>
        <taxon>Bacteria</taxon>
        <taxon>Pseudomonadati</taxon>
        <taxon>Pseudomonadota</taxon>
        <taxon>Betaproteobacteria</taxon>
        <taxon>Nitrosomonadales</taxon>
        <taxon>Methylophilaceae</taxon>
        <taxon>Methylophilus</taxon>
    </lineage>
</organism>
<sequence>MKKFYNSLKFKQINTTHWLSQWLATTLPCPLCHQAPGARQPSATDEPISPPNGLCLDCQASLPWYESPRCPQCALPNTRGELCGICLQHAPAFDQTLTVFRYAYPLDRLLHQFKYHQQLPWGALLAQAWLSRLPVLPASQQPPVLVAMPMHLNRIKQRGFNHALELARHLQKQWQIPLRIDGCERLIDTPAQAAMDMKTRTRNLRGAFATSQRWQDQHVMIVDDVMTTGASMHALAKVFKQAGAAQVTALVLARTLKQD</sequence>
<evidence type="ECO:0000313" key="3">
    <source>
        <dbReference type="EMBL" id="MFD0929271.1"/>
    </source>
</evidence>
<dbReference type="Gene3D" id="3.40.50.2020">
    <property type="match status" value="1"/>
</dbReference>
<protein>
    <submittedName>
        <fullName evidence="3">ComF family protein</fullName>
    </submittedName>
</protein>
<proteinExistence type="inferred from homology"/>
<comment type="similarity">
    <text evidence="1">Belongs to the ComF/GntX family.</text>
</comment>